<dbReference type="AlphaFoldDB" id="A0A6N4VI39"/>
<dbReference type="SUPFAM" id="SSF46689">
    <property type="entry name" value="Homeodomain-like"/>
    <property type="match status" value="1"/>
</dbReference>
<dbReference type="InterPro" id="IPR050109">
    <property type="entry name" value="HTH-type_TetR-like_transc_reg"/>
</dbReference>
<keyword evidence="1 2" id="KW-0238">DNA-binding</keyword>
<accession>A0A6N4VI39</accession>
<dbReference type="GO" id="GO:0003700">
    <property type="term" value="F:DNA-binding transcription factor activity"/>
    <property type="evidence" value="ECO:0007669"/>
    <property type="project" value="TreeGrafter"/>
</dbReference>
<evidence type="ECO:0000256" key="1">
    <source>
        <dbReference type="ARBA" id="ARBA00023125"/>
    </source>
</evidence>
<evidence type="ECO:0000313" key="5">
    <source>
        <dbReference type="Proteomes" id="UP000466785"/>
    </source>
</evidence>
<keyword evidence="5" id="KW-1185">Reference proteome</keyword>
<feature type="domain" description="HTH tetR-type" evidence="3">
    <location>
        <begin position="12"/>
        <end position="72"/>
    </location>
</feature>
<sequence>MSIPIRRWTTTEAMPQRILDAATAAFAARGFSEATMADVVDGCGAGIGSIHRQFGGMRELFMAVFDRLVADVDRYVAAATDTSHGDDVTMFAATTHAYLEALWLHRDVAVVFGSDDGPAGFARLRERRLCDALRRWTPEVAADPSPQDQLLLRMLGAILAEASSLVILCDSEADVALISDATTEAIDRLVR</sequence>
<feature type="DNA-binding region" description="H-T-H motif" evidence="2">
    <location>
        <begin position="35"/>
        <end position="54"/>
    </location>
</feature>
<evidence type="ECO:0000313" key="4">
    <source>
        <dbReference type="EMBL" id="BBX53650.1"/>
    </source>
</evidence>
<dbReference type="PROSITE" id="PS50977">
    <property type="entry name" value="HTH_TETR_2"/>
    <property type="match status" value="1"/>
</dbReference>
<dbReference type="PANTHER" id="PTHR30055">
    <property type="entry name" value="HTH-TYPE TRANSCRIPTIONAL REGULATOR RUTR"/>
    <property type="match status" value="1"/>
</dbReference>
<proteinExistence type="predicted"/>
<dbReference type="GO" id="GO:0000976">
    <property type="term" value="F:transcription cis-regulatory region binding"/>
    <property type="evidence" value="ECO:0007669"/>
    <property type="project" value="TreeGrafter"/>
</dbReference>
<name>A0A6N4VI39_9MYCO</name>
<protein>
    <recommendedName>
        <fullName evidence="3">HTH tetR-type domain-containing protein</fullName>
    </recommendedName>
</protein>
<organism evidence="4 5">
    <name type="scientific">Mycolicibacterium poriferae</name>
    <dbReference type="NCBI Taxonomy" id="39694"/>
    <lineage>
        <taxon>Bacteria</taxon>
        <taxon>Bacillati</taxon>
        <taxon>Actinomycetota</taxon>
        <taxon>Actinomycetes</taxon>
        <taxon>Mycobacteriales</taxon>
        <taxon>Mycobacteriaceae</taxon>
        <taxon>Mycolicibacterium</taxon>
    </lineage>
</organism>
<dbReference type="PANTHER" id="PTHR30055:SF219">
    <property type="entry name" value="TRANSCRIPTIONAL REGULATORY PROTEIN"/>
    <property type="match status" value="1"/>
</dbReference>
<dbReference type="RefSeq" id="WP_152518291.1">
    <property type="nucleotide sequence ID" value="NZ_AP022570.1"/>
</dbReference>
<dbReference type="Gene3D" id="1.10.357.10">
    <property type="entry name" value="Tetracycline Repressor, domain 2"/>
    <property type="match status" value="1"/>
</dbReference>
<evidence type="ECO:0000259" key="3">
    <source>
        <dbReference type="PROSITE" id="PS50977"/>
    </source>
</evidence>
<evidence type="ECO:0000256" key="2">
    <source>
        <dbReference type="PROSITE-ProRule" id="PRU00335"/>
    </source>
</evidence>
<reference evidence="4 5" key="1">
    <citation type="journal article" date="2019" name="Emerg. Microbes Infect.">
        <title>Comprehensive subspecies identification of 175 nontuberculous mycobacteria species based on 7547 genomic profiles.</title>
        <authorList>
            <person name="Matsumoto Y."/>
            <person name="Kinjo T."/>
            <person name="Motooka D."/>
            <person name="Nabeya D."/>
            <person name="Jung N."/>
            <person name="Uechi K."/>
            <person name="Horii T."/>
            <person name="Iida T."/>
            <person name="Fujita J."/>
            <person name="Nakamura S."/>
        </authorList>
    </citation>
    <scope>NUCLEOTIDE SEQUENCE [LARGE SCALE GENOMIC DNA]</scope>
    <source>
        <strain evidence="4 5">JCM 12603</strain>
    </source>
</reference>
<dbReference type="EMBL" id="AP022570">
    <property type="protein sequence ID" value="BBX53650.1"/>
    <property type="molecule type" value="Genomic_DNA"/>
</dbReference>
<dbReference type="KEGG" id="mpof:MPOR_46760"/>
<gene>
    <name evidence="4" type="ORF">MPOR_46760</name>
</gene>
<dbReference type="Pfam" id="PF00440">
    <property type="entry name" value="TetR_N"/>
    <property type="match status" value="1"/>
</dbReference>
<dbReference type="InterPro" id="IPR001647">
    <property type="entry name" value="HTH_TetR"/>
</dbReference>
<dbReference type="Proteomes" id="UP000466785">
    <property type="component" value="Chromosome"/>
</dbReference>
<dbReference type="InterPro" id="IPR009057">
    <property type="entry name" value="Homeodomain-like_sf"/>
</dbReference>